<evidence type="ECO:0000313" key="10">
    <source>
        <dbReference type="EMBL" id="PRP73393.1"/>
    </source>
</evidence>
<dbReference type="Gene3D" id="1.10.287.110">
    <property type="entry name" value="DnaJ domain"/>
    <property type="match status" value="1"/>
</dbReference>
<dbReference type="AlphaFoldDB" id="A0A2P6MNV3"/>
<reference evidence="10 11" key="1">
    <citation type="journal article" date="2018" name="Genome Biol. Evol.">
        <title>Multiple Roots of Fruiting Body Formation in Amoebozoa.</title>
        <authorList>
            <person name="Hillmann F."/>
            <person name="Forbes G."/>
            <person name="Novohradska S."/>
            <person name="Ferling I."/>
            <person name="Riege K."/>
            <person name="Groth M."/>
            <person name="Westermann M."/>
            <person name="Marz M."/>
            <person name="Spaller T."/>
            <person name="Winckler T."/>
            <person name="Schaap P."/>
            <person name="Glockner G."/>
        </authorList>
    </citation>
    <scope>NUCLEOTIDE SEQUENCE [LARGE SCALE GENOMIC DNA]</scope>
    <source>
        <strain evidence="10 11">Jena</strain>
    </source>
</reference>
<sequence>MAWKAVITALRIGVNTVSQAYEQALLRNSAHIPPPKTTIEIEHMARSGAKSTGWVPVPIGQRPMSAEEAKDILGFDGKESIDAGWEKFNRLYHNNAPVNGGSTYMQAKIYTAYVTMGPNLGKKPAPNSSTDPTKPYWKTRVNENKT</sequence>
<comment type="subcellular location">
    <subcellularLocation>
        <location evidence="1">Mitochondrion inner membrane</location>
        <topology evidence="1">Peripheral membrane protein</topology>
    </subcellularLocation>
</comment>
<keyword evidence="11" id="KW-1185">Reference proteome</keyword>
<keyword evidence="6" id="KW-0811">Translocation</keyword>
<organism evidence="10 11">
    <name type="scientific">Planoprotostelium fungivorum</name>
    <dbReference type="NCBI Taxonomy" id="1890364"/>
    <lineage>
        <taxon>Eukaryota</taxon>
        <taxon>Amoebozoa</taxon>
        <taxon>Evosea</taxon>
        <taxon>Variosea</taxon>
        <taxon>Cavosteliida</taxon>
        <taxon>Cavosteliaceae</taxon>
        <taxon>Planoprotostelium</taxon>
    </lineage>
</organism>
<evidence type="ECO:0000313" key="11">
    <source>
        <dbReference type="Proteomes" id="UP000241769"/>
    </source>
</evidence>
<dbReference type="EMBL" id="MDYQ01000613">
    <property type="protein sequence ID" value="PRP73393.1"/>
    <property type="molecule type" value="Genomic_DNA"/>
</dbReference>
<evidence type="ECO:0000256" key="1">
    <source>
        <dbReference type="ARBA" id="ARBA00004637"/>
    </source>
</evidence>
<dbReference type="PANTHER" id="PTHR12388:SF0">
    <property type="entry name" value="MITOCHONDRIAL IMPORT INNER MEMBRANE TRANSLOCASE SUBUNIT TIM16"/>
    <property type="match status" value="1"/>
</dbReference>
<name>A0A2P6MNV3_9EUKA</name>
<proteinExistence type="inferred from homology"/>
<dbReference type="PANTHER" id="PTHR12388">
    <property type="entry name" value="MITOCHONDRIA ASSOCIATED GRANULOCYTE MACROPHAGE CSF SIGNALING MOLECULE"/>
    <property type="match status" value="1"/>
</dbReference>
<feature type="region of interest" description="Disordered" evidence="9">
    <location>
        <begin position="122"/>
        <end position="146"/>
    </location>
</feature>
<evidence type="ECO:0000256" key="4">
    <source>
        <dbReference type="ARBA" id="ARBA00022792"/>
    </source>
</evidence>
<gene>
    <name evidence="10" type="ORF">PROFUN_09623</name>
</gene>
<evidence type="ECO:0000256" key="5">
    <source>
        <dbReference type="ARBA" id="ARBA00022927"/>
    </source>
</evidence>
<evidence type="ECO:0000256" key="6">
    <source>
        <dbReference type="ARBA" id="ARBA00023010"/>
    </source>
</evidence>
<comment type="caution">
    <text evidence="10">The sequence shown here is derived from an EMBL/GenBank/DDBJ whole genome shotgun (WGS) entry which is preliminary data.</text>
</comment>
<comment type="similarity">
    <text evidence="2">Belongs to the TIM16/PAM16 family.</text>
</comment>
<keyword evidence="8" id="KW-0472">Membrane</keyword>
<keyword evidence="3" id="KW-0813">Transport</keyword>
<dbReference type="InterPro" id="IPR005341">
    <property type="entry name" value="Tim16"/>
</dbReference>
<evidence type="ECO:0000256" key="8">
    <source>
        <dbReference type="ARBA" id="ARBA00023136"/>
    </source>
</evidence>
<dbReference type="FunCoup" id="A0A2P6MNV3">
    <property type="interactions" value="54"/>
</dbReference>
<accession>A0A2P6MNV3</accession>
<evidence type="ECO:0000256" key="7">
    <source>
        <dbReference type="ARBA" id="ARBA00023128"/>
    </source>
</evidence>
<evidence type="ECO:0000256" key="9">
    <source>
        <dbReference type="SAM" id="MobiDB-lite"/>
    </source>
</evidence>
<dbReference type="OrthoDB" id="10262892at2759"/>
<dbReference type="GO" id="GO:0030150">
    <property type="term" value="P:protein import into mitochondrial matrix"/>
    <property type="evidence" value="ECO:0007669"/>
    <property type="project" value="InterPro"/>
</dbReference>
<evidence type="ECO:0000256" key="2">
    <source>
        <dbReference type="ARBA" id="ARBA00008817"/>
    </source>
</evidence>
<keyword evidence="7" id="KW-0496">Mitochondrion</keyword>
<evidence type="ECO:0000256" key="3">
    <source>
        <dbReference type="ARBA" id="ARBA00022448"/>
    </source>
</evidence>
<dbReference type="InParanoid" id="A0A2P6MNV3"/>
<keyword evidence="4" id="KW-0999">Mitochondrion inner membrane</keyword>
<dbReference type="GO" id="GO:0005744">
    <property type="term" value="C:TIM23 mitochondrial import inner membrane translocase complex"/>
    <property type="evidence" value="ECO:0007669"/>
    <property type="project" value="InterPro"/>
</dbReference>
<dbReference type="Proteomes" id="UP000241769">
    <property type="component" value="Unassembled WGS sequence"/>
</dbReference>
<protein>
    <submittedName>
        <fullName evidence="10">Uncharacterized protein</fullName>
    </submittedName>
</protein>
<dbReference type="InterPro" id="IPR036869">
    <property type="entry name" value="J_dom_sf"/>
</dbReference>
<keyword evidence="5" id="KW-0653">Protein transport</keyword>